<dbReference type="OrthoDB" id="10069473at2759"/>
<dbReference type="PANTHER" id="PTHR12460">
    <property type="entry name" value="CYCLIN-DEPENDENT KINASE INHIBITOR-RELATED PROTEIN"/>
    <property type="match status" value="1"/>
</dbReference>
<organism evidence="3 4">
    <name type="scientific">Eumeta variegata</name>
    <name type="common">Bagworm moth</name>
    <name type="synonym">Eumeta japonica</name>
    <dbReference type="NCBI Taxonomy" id="151549"/>
    <lineage>
        <taxon>Eukaryota</taxon>
        <taxon>Metazoa</taxon>
        <taxon>Ecdysozoa</taxon>
        <taxon>Arthropoda</taxon>
        <taxon>Hexapoda</taxon>
        <taxon>Insecta</taxon>
        <taxon>Pterygota</taxon>
        <taxon>Neoptera</taxon>
        <taxon>Endopterygota</taxon>
        <taxon>Lepidoptera</taxon>
        <taxon>Glossata</taxon>
        <taxon>Ditrysia</taxon>
        <taxon>Tineoidea</taxon>
        <taxon>Psychidae</taxon>
        <taxon>Oiketicinae</taxon>
        <taxon>Eumeta</taxon>
    </lineage>
</organism>
<name>A0A4C1VVS4_EUMVA</name>
<dbReference type="EMBL" id="BGZK01000434">
    <property type="protein sequence ID" value="GBP43336.1"/>
    <property type="molecule type" value="Genomic_DNA"/>
</dbReference>
<reference evidence="3 4" key="1">
    <citation type="journal article" date="2019" name="Commun. Biol.">
        <title>The bagworm genome reveals a unique fibroin gene that provides high tensile strength.</title>
        <authorList>
            <person name="Kono N."/>
            <person name="Nakamura H."/>
            <person name="Ohtoshi R."/>
            <person name="Tomita M."/>
            <person name="Numata K."/>
            <person name="Arakawa K."/>
        </authorList>
    </citation>
    <scope>NUCLEOTIDE SEQUENCE [LARGE SCALE GENOMIC DNA]</scope>
</reference>
<dbReference type="GO" id="GO:0031124">
    <property type="term" value="P:mRNA 3'-end processing"/>
    <property type="evidence" value="ECO:0007669"/>
    <property type="project" value="TreeGrafter"/>
</dbReference>
<dbReference type="Proteomes" id="UP000299102">
    <property type="component" value="Unassembled WGS sequence"/>
</dbReference>
<dbReference type="Gene3D" id="1.25.40.90">
    <property type="match status" value="1"/>
</dbReference>
<feature type="domain" description="CID" evidence="2">
    <location>
        <begin position="1"/>
        <end position="105"/>
    </location>
</feature>
<dbReference type="Gene3D" id="6.10.250.2560">
    <property type="match status" value="1"/>
</dbReference>
<comment type="caution">
    <text evidence="3">The sequence shown here is derived from an EMBL/GenBank/DDBJ whole genome shotgun (WGS) entry which is preliminary data.</text>
</comment>
<feature type="region of interest" description="Disordered" evidence="1">
    <location>
        <begin position="240"/>
        <end position="279"/>
    </location>
</feature>
<evidence type="ECO:0000259" key="2">
    <source>
        <dbReference type="PROSITE" id="PS51391"/>
    </source>
</evidence>
<dbReference type="STRING" id="151549.A0A4C1VVS4"/>
<dbReference type="PANTHER" id="PTHR12460:SF40">
    <property type="entry name" value="REGULATION OF NUCLEAR PRE-MRNA DOMAIN-CONTAINING PROTEIN 2"/>
    <property type="match status" value="1"/>
</dbReference>
<dbReference type="AlphaFoldDB" id="A0A4C1VVS4"/>
<dbReference type="PROSITE" id="PS51391">
    <property type="entry name" value="CID"/>
    <property type="match status" value="1"/>
</dbReference>
<evidence type="ECO:0000313" key="3">
    <source>
        <dbReference type="EMBL" id="GBP43336.1"/>
    </source>
</evidence>
<dbReference type="InterPro" id="IPR006569">
    <property type="entry name" value="CID_dom"/>
</dbReference>
<proteinExistence type="predicted"/>
<accession>A0A4C1VVS4</accession>
<dbReference type="GO" id="GO:0000993">
    <property type="term" value="F:RNA polymerase II complex binding"/>
    <property type="evidence" value="ECO:0007669"/>
    <property type="project" value="TreeGrafter"/>
</dbReference>
<evidence type="ECO:0000256" key="1">
    <source>
        <dbReference type="SAM" id="MobiDB-lite"/>
    </source>
</evidence>
<keyword evidence="4" id="KW-1185">Reference proteome</keyword>
<feature type="compositionally biased region" description="Pro residues" evidence="1">
    <location>
        <begin position="571"/>
        <end position="586"/>
    </location>
</feature>
<sequence>MAASRSPFVTIRRNACACHSRRLGPHLTVVFSTPYALVDCSTSLNLLESIFNSSNRDSQWENRWEGQRDEKVRHKILRIFKIWEQRSVYDEEFLSDLTGLLSAGAIKKSADDDSIDFQPQQLVNKIRQCAVLETETDLRLKFIHESHLELSDADALCASLKDRRNKDDVEKELNEGAACVERYTEALQKEIVVREQLLELLNSASQYYSTQRGEVKVVAYAYKTFGARVRALKRKLDDLIPQLPNAAPSPPERDEDVPSPGPEEDLDLPPAGDNSEEEGLPKLCVATPQGVVPGASHVDVTELISYNIDKTFNTSLTADGSLYNLGLSSFLGTENPLLLFNETNSQGSTDNTGKKIEVINNRPSEKQDFNINEFLKNLMPVNDTNTSDNNSVLSVALSQKSQEALPGLDLLVSENSSNPPPPTSFYGSINSTVQDEAEHYGETNNQWTNPPWNLPPLVSPSLAVPTMVPPVAPSLSSAHKSTPNLAPINSTLSSITKTHTPITPTRPPITPTHTPLTTTHPPLAPAHAPITPARVTIAPAHAAITPAHAPLTPTLASITPVHSTISLETPESPPPASAPLAPPPVVPSTRMFARDLPPSDVDHRGLLPPPPPPPPPLLPSLGVLEDIDHRLLPSLNAPAVTSTPLRNAAAHKDVDHRNLIPLTHQMSEQSQLLRGTDQVIINYFINSTYRQ</sequence>
<feature type="region of interest" description="Disordered" evidence="1">
    <location>
        <begin position="565"/>
        <end position="615"/>
    </location>
</feature>
<gene>
    <name evidence="3" type="primary">RPRD2</name>
    <name evidence="3" type="ORF">EVAR_34252_1</name>
</gene>
<evidence type="ECO:0000313" key="4">
    <source>
        <dbReference type="Proteomes" id="UP000299102"/>
    </source>
</evidence>
<feature type="compositionally biased region" description="Acidic residues" evidence="1">
    <location>
        <begin position="253"/>
        <end position="267"/>
    </location>
</feature>
<dbReference type="InterPro" id="IPR008942">
    <property type="entry name" value="ENTH_VHS"/>
</dbReference>
<protein>
    <submittedName>
        <fullName evidence="3">Regulation of nuclear pre-mRNA domain-containing protein 2</fullName>
    </submittedName>
</protein>